<reference evidence="3 4" key="1">
    <citation type="journal article" date="2016" name="Genome Biol. Evol.">
        <title>Gene Family Evolution Reflects Adaptation to Soil Environmental Stressors in the Genome of the Collembolan Orchesella cincta.</title>
        <authorList>
            <person name="Faddeeva-Vakhrusheva A."/>
            <person name="Derks M.F."/>
            <person name="Anvar S.Y."/>
            <person name="Agamennone V."/>
            <person name="Suring W."/>
            <person name="Smit S."/>
            <person name="van Straalen N.M."/>
            <person name="Roelofs D."/>
        </authorList>
    </citation>
    <scope>NUCLEOTIDE SEQUENCE [LARGE SCALE GENOMIC DNA]</scope>
    <source>
        <tissue evidence="3">Mixed pool</tissue>
    </source>
</reference>
<feature type="compositionally biased region" description="Polar residues" evidence="1">
    <location>
        <begin position="701"/>
        <end position="721"/>
    </location>
</feature>
<feature type="region of interest" description="Disordered" evidence="1">
    <location>
        <begin position="1"/>
        <end position="55"/>
    </location>
</feature>
<dbReference type="GO" id="GO:0005085">
    <property type="term" value="F:guanyl-nucleotide exchange factor activity"/>
    <property type="evidence" value="ECO:0007669"/>
    <property type="project" value="InterPro"/>
</dbReference>
<dbReference type="InterPro" id="IPR040181">
    <property type="entry name" value="PKHG5/7"/>
</dbReference>
<dbReference type="OrthoDB" id="5585231at2759"/>
<evidence type="ECO:0000313" key="4">
    <source>
        <dbReference type="Proteomes" id="UP000094527"/>
    </source>
</evidence>
<feature type="compositionally biased region" description="Low complexity" evidence="1">
    <location>
        <begin position="683"/>
        <end position="695"/>
    </location>
</feature>
<feature type="region of interest" description="Disordered" evidence="1">
    <location>
        <begin position="67"/>
        <end position="174"/>
    </location>
</feature>
<dbReference type="PROSITE" id="PS50231">
    <property type="entry name" value="RICIN_B_LECTIN"/>
    <property type="match status" value="1"/>
</dbReference>
<feature type="compositionally biased region" description="Low complexity" evidence="1">
    <location>
        <begin position="136"/>
        <end position="154"/>
    </location>
</feature>
<keyword evidence="4" id="KW-1185">Reference proteome</keyword>
<name>A0A1D2MD25_ORCCI</name>
<sequence length="1143" mass="126613">MIRRRNDGGAETSITASKRSSKLKDGRSRSLTQIDSLDPSILTGGKLDMESKSGPISCSSEQVLLLTPPPDARISPKTSSNLVGSQRGKNRFFSSSTEEPAVSTAGNMCEGTDSLSAPTTNLHTAQGSSDPNLNVSSSAAASAAKKRSLLSLSSPRHQPRQNSRAPSGFISHEGSLKLKNTKHNRWSSLFSPTIKDNSKMDLLSHYLEQYEQFGIPRPSILPCDNDDMESKWKLSPDSSKSTYKAKHLISMKESVCLSFPAVNTIEEDWRLILFLACLYNLQAANILNDIDRDRIFSNICDVYKSNKVLWLDCMLPMVQKARDSKQPFQPSELHSGFTQYYLPTLHSVLFGSIVSPGLLQEDGSAQSIVQSYLAWCETRKECNRERLTDILVRPLQRLTKYSLLLKAILKYTDDTEDRQCLEEMILSVERFVKSVNGALRSQQESERLHAIMDRIENYEVVETRDDELESVIKSHSKLNLFAPMPGCGNAKRWLIFDSDMRLRDSFSSKIDVHCFLFTDMLLICKSTTRKGEKLKVIRQPYAVDRILTREFVKDTCAFGLVYLNEFGTADAALSLHGHESKLVKLWLENIRNARRLYLTARAKANANFDIPLTEVDVDDFSAAEPGLEIEEDENSGMIYLHSQSPREVSSRVSQLSSLLHSHSGSIEMNDSSRAVSFEHELRGSSLSSDDGNSNEQAAAGANSTVARSLSVETGNLRPSSPRTERRSFLSTSPTPNTLSVQIPVSGYSGQSLPNLTSAYESSATHVHSLTVPKCLSPTNRGVSYPPPSPRSLRRTKALLQSAKPPLQKSKHVANDCKSPEKSASLAASISVDRSHIIPEATIDITPHKSPATRDCMMTIDITPPSKDVSPVAPHPEGKSFLAKPSEPYCSLQERVPQSSYSTRGSVFCSAFSNSRGPSRREGRLRLPHQTLLELSFLLLELRGDLREAIVLIPNDIILQVSLKISRKRIVLIRCQHSQETLLELWPQSQNSQHQLAADAAVLKNRHFFSCEKHDQCSSTSSILGIVLVIWKRQDIPEEHSSIATSSNPSCPDSPHLHRPDVLIAVSEPDRDDEEDSDAEYGGVSSSSMNKEHSSTGRYTPEKVIWDGTDNPAFDGDFSREATEQSNPGTSTQRPSILGGSTFS</sequence>
<feature type="region of interest" description="Disordered" evidence="1">
    <location>
        <begin position="677"/>
        <end position="742"/>
    </location>
</feature>
<dbReference type="CDD" id="cd13244">
    <property type="entry name" value="PH_PLEKHG5_G6"/>
    <property type="match status" value="1"/>
</dbReference>
<proteinExistence type="predicted"/>
<feature type="compositionally biased region" description="Acidic residues" evidence="1">
    <location>
        <begin position="1069"/>
        <end position="1078"/>
    </location>
</feature>
<dbReference type="GO" id="GO:0030139">
    <property type="term" value="C:endocytic vesicle"/>
    <property type="evidence" value="ECO:0007669"/>
    <property type="project" value="TreeGrafter"/>
</dbReference>
<evidence type="ECO:0000256" key="1">
    <source>
        <dbReference type="SAM" id="MobiDB-lite"/>
    </source>
</evidence>
<dbReference type="InterPro" id="IPR035899">
    <property type="entry name" value="DBL_dom_sf"/>
</dbReference>
<feature type="domain" description="DH" evidence="2">
    <location>
        <begin position="377"/>
        <end position="438"/>
    </location>
</feature>
<dbReference type="GO" id="GO:0005886">
    <property type="term" value="C:plasma membrane"/>
    <property type="evidence" value="ECO:0007669"/>
    <property type="project" value="TreeGrafter"/>
</dbReference>
<dbReference type="InterPro" id="IPR011993">
    <property type="entry name" value="PH-like_dom_sf"/>
</dbReference>
<feature type="region of interest" description="Disordered" evidence="1">
    <location>
        <begin position="773"/>
        <end position="792"/>
    </location>
</feature>
<dbReference type="PROSITE" id="PS50010">
    <property type="entry name" value="DH_2"/>
    <property type="match status" value="1"/>
</dbReference>
<dbReference type="GO" id="GO:0030424">
    <property type="term" value="C:axon"/>
    <property type="evidence" value="ECO:0007669"/>
    <property type="project" value="TreeGrafter"/>
</dbReference>
<dbReference type="PANTHER" id="PTHR13217">
    <property type="entry name" value="PLECKSTRIN HOMOLOGY DOMAIN-CONTAINING FAMILY G MEMBER 7"/>
    <property type="match status" value="1"/>
</dbReference>
<gene>
    <name evidence="3" type="ORF">Ocin01_15802</name>
</gene>
<protein>
    <submittedName>
        <fullName evidence="3">Pleckstrin y domain-containing family G member 5</fullName>
    </submittedName>
</protein>
<feature type="compositionally biased region" description="Basic and acidic residues" evidence="1">
    <location>
        <begin position="1089"/>
        <end position="1104"/>
    </location>
</feature>
<dbReference type="GO" id="GO:0043542">
    <property type="term" value="P:endothelial cell migration"/>
    <property type="evidence" value="ECO:0007669"/>
    <property type="project" value="TreeGrafter"/>
</dbReference>
<evidence type="ECO:0000259" key="2">
    <source>
        <dbReference type="PROSITE" id="PS50010"/>
    </source>
</evidence>
<dbReference type="OMA" id="YESSATH"/>
<accession>A0A1D2MD25</accession>
<dbReference type="InterPro" id="IPR000219">
    <property type="entry name" value="DH_dom"/>
</dbReference>
<dbReference type="Gene3D" id="1.20.900.10">
    <property type="entry name" value="Dbl homology (DH) domain"/>
    <property type="match status" value="1"/>
</dbReference>
<dbReference type="SUPFAM" id="SSF50729">
    <property type="entry name" value="PH domain-like"/>
    <property type="match status" value="1"/>
</dbReference>
<feature type="compositionally biased region" description="Polar residues" evidence="1">
    <location>
        <begin position="1123"/>
        <end position="1143"/>
    </location>
</feature>
<dbReference type="SMART" id="SM00325">
    <property type="entry name" value="RhoGEF"/>
    <property type="match status" value="1"/>
</dbReference>
<organism evidence="3 4">
    <name type="scientific">Orchesella cincta</name>
    <name type="common">Springtail</name>
    <name type="synonym">Podura cincta</name>
    <dbReference type="NCBI Taxonomy" id="48709"/>
    <lineage>
        <taxon>Eukaryota</taxon>
        <taxon>Metazoa</taxon>
        <taxon>Ecdysozoa</taxon>
        <taxon>Arthropoda</taxon>
        <taxon>Hexapoda</taxon>
        <taxon>Collembola</taxon>
        <taxon>Entomobryomorpha</taxon>
        <taxon>Entomobryoidea</taxon>
        <taxon>Orchesellidae</taxon>
        <taxon>Orchesellinae</taxon>
        <taxon>Orchesella</taxon>
    </lineage>
</organism>
<dbReference type="STRING" id="48709.A0A1D2MD25"/>
<feature type="region of interest" description="Disordered" evidence="1">
    <location>
        <begin position="1067"/>
        <end position="1143"/>
    </location>
</feature>
<dbReference type="Gene3D" id="2.30.29.30">
    <property type="entry name" value="Pleckstrin-homology domain (PH domain)/Phosphotyrosine-binding domain (PTB)"/>
    <property type="match status" value="1"/>
</dbReference>
<dbReference type="Proteomes" id="UP000094527">
    <property type="component" value="Unassembled WGS sequence"/>
</dbReference>
<dbReference type="SUPFAM" id="SSF48065">
    <property type="entry name" value="DBL homology domain (DH-domain)"/>
    <property type="match status" value="1"/>
</dbReference>
<dbReference type="AlphaFoldDB" id="A0A1D2MD25"/>
<comment type="caution">
    <text evidence="3">The sequence shown here is derived from an EMBL/GenBank/DDBJ whole genome shotgun (WGS) entry which is preliminary data.</text>
</comment>
<dbReference type="GO" id="GO:0007266">
    <property type="term" value="P:Rho protein signal transduction"/>
    <property type="evidence" value="ECO:0007669"/>
    <property type="project" value="TreeGrafter"/>
</dbReference>
<feature type="compositionally biased region" description="Polar residues" evidence="1">
    <location>
        <begin position="113"/>
        <end position="135"/>
    </location>
</feature>
<evidence type="ECO:0000313" key="3">
    <source>
        <dbReference type="EMBL" id="ODM90880.1"/>
    </source>
</evidence>
<dbReference type="EMBL" id="LJIJ01001762">
    <property type="protein sequence ID" value="ODM90880.1"/>
    <property type="molecule type" value="Genomic_DNA"/>
</dbReference>
<dbReference type="PANTHER" id="PTHR13217:SF11">
    <property type="entry name" value="PLECKSTRIN HOMOLOGY DOMAIN-CONTAINING FAMILY G MEMBER 5"/>
    <property type="match status" value="1"/>
</dbReference>
<dbReference type="Pfam" id="PF00621">
    <property type="entry name" value="RhoGEF"/>
    <property type="match status" value="1"/>
</dbReference>
<feature type="compositionally biased region" description="Polar residues" evidence="1">
    <location>
        <begin position="728"/>
        <end position="742"/>
    </location>
</feature>